<comment type="caution">
    <text evidence="3">The sequence shown here is derived from an EMBL/GenBank/DDBJ whole genome shotgun (WGS) entry which is preliminary data.</text>
</comment>
<evidence type="ECO:0000259" key="2">
    <source>
        <dbReference type="Pfam" id="PF13231"/>
    </source>
</evidence>
<name>A0ABD5S563_9EURY</name>
<keyword evidence="1" id="KW-0472">Membrane</keyword>
<organism evidence="3 4">
    <name type="scientific">Halobium palmae</name>
    <dbReference type="NCBI Taxonomy" id="1776492"/>
    <lineage>
        <taxon>Archaea</taxon>
        <taxon>Methanobacteriati</taxon>
        <taxon>Methanobacteriota</taxon>
        <taxon>Stenosarchaea group</taxon>
        <taxon>Halobacteria</taxon>
        <taxon>Halobacteriales</taxon>
        <taxon>Haloferacaceae</taxon>
        <taxon>Halobium</taxon>
    </lineage>
</organism>
<feature type="transmembrane region" description="Helical" evidence="1">
    <location>
        <begin position="120"/>
        <end position="137"/>
    </location>
</feature>
<reference evidence="3 4" key="1">
    <citation type="journal article" date="2019" name="Int. J. Syst. Evol. Microbiol.">
        <title>The Global Catalogue of Microorganisms (GCM) 10K type strain sequencing project: providing services to taxonomists for standard genome sequencing and annotation.</title>
        <authorList>
            <consortium name="The Broad Institute Genomics Platform"/>
            <consortium name="The Broad Institute Genome Sequencing Center for Infectious Disease"/>
            <person name="Wu L."/>
            <person name="Ma J."/>
        </authorList>
    </citation>
    <scope>NUCLEOTIDE SEQUENCE [LARGE SCALE GENOMIC DNA]</scope>
    <source>
        <strain evidence="3 4">NBRC 111368</strain>
    </source>
</reference>
<proteinExistence type="predicted"/>
<dbReference type="InterPro" id="IPR019962">
    <property type="entry name" value="CHP03663"/>
</dbReference>
<dbReference type="InterPro" id="IPR038731">
    <property type="entry name" value="RgtA/B/C-like"/>
</dbReference>
<keyword evidence="1" id="KW-1133">Transmembrane helix</keyword>
<accession>A0ABD5S563</accession>
<dbReference type="PANTHER" id="PTHR41710">
    <property type="entry name" value="GLYCOSYL TRANSFERASE, FAMILY 39"/>
    <property type="match status" value="1"/>
</dbReference>
<keyword evidence="1" id="KW-0812">Transmembrane</keyword>
<dbReference type="Pfam" id="PF13231">
    <property type="entry name" value="PMT_2"/>
    <property type="match status" value="1"/>
</dbReference>
<dbReference type="AlphaFoldDB" id="A0ABD5S563"/>
<sequence>MAAKENGLLYLVCFLGARVMHWDEGRVAYWILRYHETGEFFYRPIIHGPFLAVVNDYLLAFLPATDFTVRLPVAVVGGLLPLAALLFRDRLRNAETVALALFLAADPLLLYYSRFMRNDVVVAAFSVFALVFVVRGIDRRNPAYFVPAGASFAAGLAAKENGLLYLV</sequence>
<dbReference type="EMBL" id="JBHSWU010001432">
    <property type="protein sequence ID" value="MFC6726833.1"/>
    <property type="molecule type" value="Genomic_DNA"/>
</dbReference>
<gene>
    <name evidence="3" type="ORF">ACFQE1_21145</name>
</gene>
<evidence type="ECO:0000313" key="3">
    <source>
        <dbReference type="EMBL" id="MFC6726833.1"/>
    </source>
</evidence>
<dbReference type="PANTHER" id="PTHR41710:SF2">
    <property type="entry name" value="GLYCOSYL TRANSFERASE FAMILY 39_83 DOMAIN-CONTAINING PROTEIN"/>
    <property type="match status" value="1"/>
</dbReference>
<feature type="non-terminal residue" evidence="3">
    <location>
        <position position="167"/>
    </location>
</feature>
<evidence type="ECO:0000256" key="1">
    <source>
        <dbReference type="SAM" id="Phobius"/>
    </source>
</evidence>
<evidence type="ECO:0000313" key="4">
    <source>
        <dbReference type="Proteomes" id="UP001596328"/>
    </source>
</evidence>
<feature type="transmembrane region" description="Helical" evidence="1">
    <location>
        <begin position="94"/>
        <end position="114"/>
    </location>
</feature>
<keyword evidence="4" id="KW-1185">Reference proteome</keyword>
<dbReference type="Proteomes" id="UP001596328">
    <property type="component" value="Unassembled WGS sequence"/>
</dbReference>
<feature type="domain" description="Glycosyltransferase RgtA/B/C/D-like" evidence="2">
    <location>
        <begin position="52"/>
        <end position="166"/>
    </location>
</feature>
<feature type="transmembrane region" description="Helical" evidence="1">
    <location>
        <begin position="67"/>
        <end position="87"/>
    </location>
</feature>
<protein>
    <submittedName>
        <fullName evidence="3">Flippase activity-associated protein Agl23</fullName>
    </submittedName>
</protein>
<dbReference type="NCBIfam" id="TIGR03663">
    <property type="entry name" value="flippase activity-associated protein Agl23"/>
    <property type="match status" value="1"/>
</dbReference>